<dbReference type="RefSeq" id="WP_100256223.1">
    <property type="nucleotide sequence ID" value="NZ_CP011797.1"/>
</dbReference>
<organism evidence="1 2">
    <name type="scientific">Reinekea forsetii</name>
    <dbReference type="NCBI Taxonomy" id="1336806"/>
    <lineage>
        <taxon>Bacteria</taxon>
        <taxon>Pseudomonadati</taxon>
        <taxon>Pseudomonadota</taxon>
        <taxon>Gammaproteobacteria</taxon>
        <taxon>Oceanospirillales</taxon>
        <taxon>Saccharospirillaceae</taxon>
        <taxon>Reinekea</taxon>
    </lineage>
</organism>
<dbReference type="SUPFAM" id="SSF56954">
    <property type="entry name" value="Outer membrane efflux proteins (OEP)"/>
    <property type="match status" value="1"/>
</dbReference>
<dbReference type="KEGG" id="rfo:REIFOR_00673"/>
<evidence type="ECO:0000313" key="2">
    <source>
        <dbReference type="Proteomes" id="UP000229757"/>
    </source>
</evidence>
<dbReference type="Gene3D" id="1.20.1600.10">
    <property type="entry name" value="Outer membrane efflux proteins (OEP)"/>
    <property type="match status" value="1"/>
</dbReference>
<sequence>MNKLQKLIILVLATSIYSGWLLASPSENPSLNSYLIDTLIYHLTQEKYNANIEFEQLRLRHGKQKWPDISVRTAFDEVTNEVDAASLSSSIRTIDSGVTTGLDAQWTSLIGTNINIGLEHQYGRQVGRTLQGIPGDVMQAQNLSLEISQPLLKHNSPGYNRSESHKADLQWNHFRQKSEFNQFELLRNALLGYVAMQEDYDRLQVLESKLLFTQSIIKTTEVLVVEGRNLPIDLELAVLDFRRQKQTIENARNRFSRSQQNLTLQWTHESASIPVQINMQALVNIMTPVLDGNLNLTTHPEYTQASIVSELASIEEYVSQRDHWPDLEVYYRISKKYRDALPDEQSQAWGVELRYSLSNNPTRQQQALRRAEATIANWDKIELLWELEWQADLHTKNSENLIAEGELNSYGIELAGKALDHELKRYGEGQSSYRNVQLRQQDLLDRQLATLLNKSELASELVYLAYYEQWDWLEYLAN</sequence>
<evidence type="ECO:0000313" key="1">
    <source>
        <dbReference type="EMBL" id="ATX75841.1"/>
    </source>
</evidence>
<protein>
    <recommendedName>
        <fullName evidence="3">TolC family protein</fullName>
    </recommendedName>
</protein>
<dbReference type="AlphaFoldDB" id="A0A2K8KPQ3"/>
<accession>A0A2K8KPQ3</accession>
<reference evidence="1 2" key="1">
    <citation type="journal article" date="2017" name="Environ. Microbiol.">
        <title>Genomic and physiological analyses of 'Reinekea forsetii' reveal a versatile opportunistic lifestyle during spring algae blooms.</title>
        <authorList>
            <person name="Avci B."/>
            <person name="Hahnke R.L."/>
            <person name="Chafee M."/>
            <person name="Fischer T."/>
            <person name="Gruber-Vodicka H."/>
            <person name="Tegetmeyer H.E."/>
            <person name="Harder J."/>
            <person name="Fuchs B.M."/>
            <person name="Amann R.I."/>
            <person name="Teeling H."/>
        </authorList>
    </citation>
    <scope>NUCLEOTIDE SEQUENCE [LARGE SCALE GENOMIC DNA]</scope>
    <source>
        <strain evidence="1 2">Hel1_31_D35</strain>
    </source>
</reference>
<proteinExistence type="predicted"/>
<evidence type="ECO:0008006" key="3">
    <source>
        <dbReference type="Google" id="ProtNLM"/>
    </source>
</evidence>
<keyword evidence="2" id="KW-1185">Reference proteome</keyword>
<dbReference type="Proteomes" id="UP000229757">
    <property type="component" value="Chromosome"/>
</dbReference>
<gene>
    <name evidence="1" type="ORF">REIFOR_00673</name>
</gene>
<dbReference type="OrthoDB" id="6192198at2"/>
<dbReference type="EMBL" id="CP011797">
    <property type="protein sequence ID" value="ATX75841.1"/>
    <property type="molecule type" value="Genomic_DNA"/>
</dbReference>
<name>A0A2K8KPQ3_9GAMM</name>